<proteinExistence type="predicted"/>
<keyword evidence="1" id="KW-0732">Signal</keyword>
<organism evidence="2 3">
    <name type="scientific">Aquimarina celericrescens</name>
    <dbReference type="NCBI Taxonomy" id="1964542"/>
    <lineage>
        <taxon>Bacteria</taxon>
        <taxon>Pseudomonadati</taxon>
        <taxon>Bacteroidota</taxon>
        <taxon>Flavobacteriia</taxon>
        <taxon>Flavobacteriales</taxon>
        <taxon>Flavobacteriaceae</taxon>
        <taxon>Aquimarina</taxon>
    </lineage>
</organism>
<keyword evidence="3" id="KW-1185">Reference proteome</keyword>
<dbReference type="PROSITE" id="PS51257">
    <property type="entry name" value="PROKAR_LIPOPROTEIN"/>
    <property type="match status" value="1"/>
</dbReference>
<gene>
    <name evidence="2" type="ORF">ACFSJT_20170</name>
</gene>
<dbReference type="RefSeq" id="WP_378322167.1">
    <property type="nucleotide sequence ID" value="NZ_JBHUHY010000034.1"/>
</dbReference>
<feature type="chain" id="PRO_5047502471" description="Secreted protein" evidence="1">
    <location>
        <begin position="21"/>
        <end position="102"/>
    </location>
</feature>
<protein>
    <recommendedName>
        <fullName evidence="4">Secreted protein</fullName>
    </recommendedName>
</protein>
<evidence type="ECO:0000313" key="3">
    <source>
        <dbReference type="Proteomes" id="UP001597344"/>
    </source>
</evidence>
<name>A0ABW5B1C9_9FLAO</name>
<evidence type="ECO:0008006" key="4">
    <source>
        <dbReference type="Google" id="ProtNLM"/>
    </source>
</evidence>
<evidence type="ECO:0000256" key="1">
    <source>
        <dbReference type="SAM" id="SignalP"/>
    </source>
</evidence>
<sequence length="102" mass="10855">MKTKFLTLVTMLFLGYGVQAACTVTTSCGTFNFPNATSVSVSQSSSNGQTIAVIRDQNGRVLKRLRGECANNISTSCEGSGGDIDFCDAIPDSLKPYFPDCN</sequence>
<dbReference type="EMBL" id="JBHUHY010000034">
    <property type="protein sequence ID" value="MFD2189128.1"/>
    <property type="molecule type" value="Genomic_DNA"/>
</dbReference>
<dbReference type="Proteomes" id="UP001597344">
    <property type="component" value="Unassembled WGS sequence"/>
</dbReference>
<comment type="caution">
    <text evidence="2">The sequence shown here is derived from an EMBL/GenBank/DDBJ whole genome shotgun (WGS) entry which is preliminary data.</text>
</comment>
<feature type="signal peptide" evidence="1">
    <location>
        <begin position="1"/>
        <end position="20"/>
    </location>
</feature>
<reference evidence="3" key="1">
    <citation type="journal article" date="2019" name="Int. J. Syst. Evol. Microbiol.">
        <title>The Global Catalogue of Microorganisms (GCM) 10K type strain sequencing project: providing services to taxonomists for standard genome sequencing and annotation.</title>
        <authorList>
            <consortium name="The Broad Institute Genomics Platform"/>
            <consortium name="The Broad Institute Genome Sequencing Center for Infectious Disease"/>
            <person name="Wu L."/>
            <person name="Ma J."/>
        </authorList>
    </citation>
    <scope>NUCLEOTIDE SEQUENCE [LARGE SCALE GENOMIC DNA]</scope>
    <source>
        <strain evidence="3">DT92</strain>
    </source>
</reference>
<accession>A0ABW5B1C9</accession>
<evidence type="ECO:0000313" key="2">
    <source>
        <dbReference type="EMBL" id="MFD2189128.1"/>
    </source>
</evidence>